<evidence type="ECO:0000256" key="5">
    <source>
        <dbReference type="ARBA" id="ARBA00023136"/>
    </source>
</evidence>
<feature type="transmembrane region" description="Helical" evidence="6">
    <location>
        <begin position="168"/>
        <end position="188"/>
    </location>
</feature>
<keyword evidence="3 6" id="KW-0812">Transmembrane</keyword>
<keyword evidence="4 6" id="KW-1133">Transmembrane helix</keyword>
<name>A0ABZ0CXC6_9BURK</name>
<evidence type="ECO:0000256" key="4">
    <source>
        <dbReference type="ARBA" id="ARBA00022989"/>
    </source>
</evidence>
<evidence type="ECO:0000256" key="2">
    <source>
        <dbReference type="ARBA" id="ARBA00022475"/>
    </source>
</evidence>
<keyword evidence="8" id="KW-1185">Reference proteome</keyword>
<reference evidence="7 8" key="1">
    <citation type="submission" date="2023-10" db="EMBL/GenBank/DDBJ databases">
        <title>Bacteria for the degradation of biodegradable plastic PBAT(Polybutylene adipate terephthalate).</title>
        <authorList>
            <person name="Weon H.-Y."/>
            <person name="Yeon J."/>
        </authorList>
    </citation>
    <scope>NUCLEOTIDE SEQUENCE [LARGE SCALE GENOMIC DNA]</scope>
    <source>
        <strain evidence="7 8">SBD 7-3</strain>
    </source>
</reference>
<feature type="transmembrane region" description="Helical" evidence="6">
    <location>
        <begin position="127"/>
        <end position="148"/>
    </location>
</feature>
<evidence type="ECO:0000256" key="3">
    <source>
        <dbReference type="ARBA" id="ARBA00022692"/>
    </source>
</evidence>
<organism evidence="7 8">
    <name type="scientific">Piscinibacter gummiphilus</name>
    <dbReference type="NCBI Taxonomy" id="946333"/>
    <lineage>
        <taxon>Bacteria</taxon>
        <taxon>Pseudomonadati</taxon>
        <taxon>Pseudomonadota</taxon>
        <taxon>Betaproteobacteria</taxon>
        <taxon>Burkholderiales</taxon>
        <taxon>Sphaerotilaceae</taxon>
        <taxon>Piscinibacter</taxon>
    </lineage>
</organism>
<evidence type="ECO:0000313" key="8">
    <source>
        <dbReference type="Proteomes" id="UP001303946"/>
    </source>
</evidence>
<evidence type="ECO:0000256" key="6">
    <source>
        <dbReference type="SAM" id="Phobius"/>
    </source>
</evidence>
<comment type="subcellular location">
    <subcellularLocation>
        <location evidence="1">Cell membrane</location>
        <topology evidence="1">Multi-pass membrane protein</topology>
    </subcellularLocation>
</comment>
<gene>
    <name evidence="7" type="ORF">RXV79_21780</name>
</gene>
<dbReference type="Pfam" id="PF03631">
    <property type="entry name" value="Virul_fac_BrkB"/>
    <property type="match status" value="1"/>
</dbReference>
<feature type="transmembrane region" description="Helical" evidence="6">
    <location>
        <begin position="87"/>
        <end position="107"/>
    </location>
</feature>
<dbReference type="PANTHER" id="PTHR30213:SF0">
    <property type="entry name" value="UPF0761 MEMBRANE PROTEIN YIHY"/>
    <property type="match status" value="1"/>
</dbReference>
<dbReference type="PIRSF" id="PIRSF035875">
    <property type="entry name" value="RNase_BN"/>
    <property type="match status" value="1"/>
</dbReference>
<accession>A0ABZ0CXC6</accession>
<keyword evidence="2" id="KW-1003">Cell membrane</keyword>
<protein>
    <submittedName>
        <fullName evidence="7">YihY family inner membrane protein</fullName>
    </submittedName>
</protein>
<feature type="transmembrane region" description="Helical" evidence="6">
    <location>
        <begin position="242"/>
        <end position="261"/>
    </location>
</feature>
<dbReference type="EMBL" id="CP136336">
    <property type="protein sequence ID" value="WOB07528.1"/>
    <property type="molecule type" value="Genomic_DNA"/>
</dbReference>
<keyword evidence="5 6" id="KW-0472">Membrane</keyword>
<sequence>MLQFFRQTFQRARKERLPQIAGSLTFTTVLSVVPFLAICFALFIRYPSLFKRFKDAIDALLLRNLLPADIAQPVLRYLNQFAANAGGLTWVGSLFLLATSLALLLTVENALNQIWGVKRNRPFLKRVGLYLVMLLLGPPVLGVSLWASSYVLGMSMGWLEALPPSVQVLVNFIPAVLGALALAVLFRVVPNTRVGWPQAIVGGVLGSAAIELCKRGFTAYLLKLPTYKAVYGAFAVLPAFLLWVYVSWLVTLAAALIAANLGRPAAKGSRS</sequence>
<dbReference type="Proteomes" id="UP001303946">
    <property type="component" value="Chromosome"/>
</dbReference>
<dbReference type="PANTHER" id="PTHR30213">
    <property type="entry name" value="INNER MEMBRANE PROTEIN YHJD"/>
    <property type="match status" value="1"/>
</dbReference>
<dbReference type="InterPro" id="IPR017039">
    <property type="entry name" value="Virul_fac_BrkB"/>
</dbReference>
<proteinExistence type="predicted"/>
<evidence type="ECO:0000313" key="7">
    <source>
        <dbReference type="EMBL" id="WOB07528.1"/>
    </source>
</evidence>
<evidence type="ECO:0000256" key="1">
    <source>
        <dbReference type="ARBA" id="ARBA00004651"/>
    </source>
</evidence>
<feature type="transmembrane region" description="Helical" evidence="6">
    <location>
        <begin position="200"/>
        <end position="222"/>
    </location>
</feature>
<feature type="transmembrane region" description="Helical" evidence="6">
    <location>
        <begin position="20"/>
        <end position="44"/>
    </location>
</feature>
<dbReference type="RefSeq" id="WP_316700187.1">
    <property type="nucleotide sequence ID" value="NZ_CP136336.1"/>
</dbReference>
<dbReference type="NCBIfam" id="TIGR00765">
    <property type="entry name" value="yihY_not_rbn"/>
    <property type="match status" value="1"/>
</dbReference>